<dbReference type="EMBL" id="VSRR010010761">
    <property type="protein sequence ID" value="MPC52295.1"/>
    <property type="molecule type" value="Genomic_DNA"/>
</dbReference>
<protein>
    <submittedName>
        <fullName evidence="1">Uncharacterized protein</fullName>
    </submittedName>
</protein>
<gene>
    <name evidence="1" type="ORF">E2C01_046159</name>
</gene>
<accession>A0A5B7G4B6</accession>
<evidence type="ECO:0000313" key="1">
    <source>
        <dbReference type="EMBL" id="MPC52295.1"/>
    </source>
</evidence>
<dbReference type="AlphaFoldDB" id="A0A5B7G4B6"/>
<name>A0A5B7G4B6_PORTR</name>
<dbReference type="Proteomes" id="UP000324222">
    <property type="component" value="Unassembled WGS sequence"/>
</dbReference>
<reference evidence="1 2" key="1">
    <citation type="submission" date="2019-05" db="EMBL/GenBank/DDBJ databases">
        <title>Another draft genome of Portunus trituberculatus and its Hox gene families provides insights of decapod evolution.</title>
        <authorList>
            <person name="Jeong J.-H."/>
            <person name="Song I."/>
            <person name="Kim S."/>
            <person name="Choi T."/>
            <person name="Kim D."/>
            <person name="Ryu S."/>
            <person name="Kim W."/>
        </authorList>
    </citation>
    <scope>NUCLEOTIDE SEQUENCE [LARGE SCALE GENOMIC DNA]</scope>
    <source>
        <tissue evidence="1">Muscle</tissue>
    </source>
</reference>
<proteinExistence type="predicted"/>
<evidence type="ECO:0000313" key="2">
    <source>
        <dbReference type="Proteomes" id="UP000324222"/>
    </source>
</evidence>
<comment type="caution">
    <text evidence="1">The sequence shown here is derived from an EMBL/GenBank/DDBJ whole genome shotgun (WGS) entry which is preliminary data.</text>
</comment>
<sequence>MLIQTTSIATSCSHSNLHKIASTKIRCCWRAEVGSPLIDCQELDPRNFNNIRATSCRKMASMNAWRDVAQRFFVGEENTGCAGDLCFMQA</sequence>
<keyword evidence="2" id="KW-1185">Reference proteome</keyword>
<organism evidence="1 2">
    <name type="scientific">Portunus trituberculatus</name>
    <name type="common">Swimming crab</name>
    <name type="synonym">Neptunus trituberculatus</name>
    <dbReference type="NCBI Taxonomy" id="210409"/>
    <lineage>
        <taxon>Eukaryota</taxon>
        <taxon>Metazoa</taxon>
        <taxon>Ecdysozoa</taxon>
        <taxon>Arthropoda</taxon>
        <taxon>Crustacea</taxon>
        <taxon>Multicrustacea</taxon>
        <taxon>Malacostraca</taxon>
        <taxon>Eumalacostraca</taxon>
        <taxon>Eucarida</taxon>
        <taxon>Decapoda</taxon>
        <taxon>Pleocyemata</taxon>
        <taxon>Brachyura</taxon>
        <taxon>Eubrachyura</taxon>
        <taxon>Portunoidea</taxon>
        <taxon>Portunidae</taxon>
        <taxon>Portuninae</taxon>
        <taxon>Portunus</taxon>
    </lineage>
</organism>